<name>A0A8B6DR39_MYTGA</name>
<evidence type="ECO:0000313" key="2">
    <source>
        <dbReference type="Proteomes" id="UP000596742"/>
    </source>
</evidence>
<dbReference type="OrthoDB" id="8962596at2759"/>
<reference evidence="1" key="1">
    <citation type="submission" date="2018-11" db="EMBL/GenBank/DDBJ databases">
        <authorList>
            <person name="Alioto T."/>
            <person name="Alioto T."/>
        </authorList>
    </citation>
    <scope>NUCLEOTIDE SEQUENCE</scope>
</reference>
<dbReference type="Gene3D" id="3.10.10.10">
    <property type="entry name" value="HIV Type 1 Reverse Transcriptase, subunit A, domain 1"/>
    <property type="match status" value="1"/>
</dbReference>
<dbReference type="SUPFAM" id="SSF56672">
    <property type="entry name" value="DNA/RNA polymerases"/>
    <property type="match status" value="1"/>
</dbReference>
<dbReference type="AlphaFoldDB" id="A0A8B6DR39"/>
<comment type="caution">
    <text evidence="1">The sequence shown here is derived from an EMBL/GenBank/DDBJ whole genome shotgun (WGS) entry which is preliminary data.</text>
</comment>
<dbReference type="EMBL" id="UYJE01003861">
    <property type="protein sequence ID" value="VDI22972.1"/>
    <property type="molecule type" value="Genomic_DNA"/>
</dbReference>
<evidence type="ECO:0000313" key="1">
    <source>
        <dbReference type="EMBL" id="VDI22972.1"/>
    </source>
</evidence>
<organism evidence="1 2">
    <name type="scientific">Mytilus galloprovincialis</name>
    <name type="common">Mediterranean mussel</name>
    <dbReference type="NCBI Taxonomy" id="29158"/>
    <lineage>
        <taxon>Eukaryota</taxon>
        <taxon>Metazoa</taxon>
        <taxon>Spiralia</taxon>
        <taxon>Lophotrochozoa</taxon>
        <taxon>Mollusca</taxon>
        <taxon>Bivalvia</taxon>
        <taxon>Autobranchia</taxon>
        <taxon>Pteriomorphia</taxon>
        <taxon>Mytilida</taxon>
        <taxon>Mytiloidea</taxon>
        <taxon>Mytilidae</taxon>
        <taxon>Mytilinae</taxon>
        <taxon>Mytilus</taxon>
    </lineage>
</organism>
<accession>A0A8B6DR39</accession>
<dbReference type="InterPro" id="IPR043502">
    <property type="entry name" value="DNA/RNA_pol_sf"/>
</dbReference>
<protein>
    <submittedName>
        <fullName evidence="1">Uncharacterized protein</fullName>
    </submittedName>
</protein>
<dbReference type="Proteomes" id="UP000596742">
    <property type="component" value="Unassembled WGS sequence"/>
</dbReference>
<gene>
    <name evidence="1" type="ORF">MGAL_10B057651</name>
</gene>
<proteinExistence type="predicted"/>
<sequence length="144" mass="16281">MTRETQSTSGISLIRSKALLGSQEQEAASLLREYGDVFAASEFDLGNFSAIEYQIDTAGHPPIKQRMRRTPIGFAQEEETHLKKMLEAGVIQPSVSEWCSAPVLEGSEPIPKLRKKYYNCQQQTNHKSADERHHLLVNYMSMCH</sequence>
<keyword evidence="2" id="KW-1185">Reference proteome</keyword>